<sequence>MIRISATRLISLQRGSALALASRRPILRAQPNSLVECNVCSQGASYVRALSSKPGEEGKKKEGEEGTTDEIVLTPGEKVVAATRLGWYLGLASFAAACAYYIGKELIPTKMSPNRVFDRSFEIIRKHPEIIRQYGESVKAYGRDHGGHREGRRNFVEHTEYVSPDDGSKRTRVRYNLEGRFGNAFCFAEVSNQMPSGEFVYILVQDKSNGRVQTIVDNRAAMTAARLTAGSKEAQSAMSQLLTGSNNK</sequence>
<comment type="function">
    <text evidence="8">Essential component of the TIM23 complex, a complex that mediates the translocation of transit peptide-containing proteins across the mitochondrial inner membrane.</text>
</comment>
<keyword evidence="8" id="KW-0811">Translocation</keyword>
<evidence type="ECO:0000313" key="10">
    <source>
        <dbReference type="Proteomes" id="UP000198406"/>
    </source>
</evidence>
<keyword evidence="8" id="KW-0813">Transport</keyword>
<keyword evidence="5" id="KW-1133">Transmembrane helix</keyword>
<keyword evidence="7" id="KW-0472">Membrane</keyword>
<evidence type="ECO:0000256" key="3">
    <source>
        <dbReference type="ARBA" id="ARBA00022692"/>
    </source>
</evidence>
<dbReference type="Pfam" id="PF08294">
    <property type="entry name" value="TIM21"/>
    <property type="match status" value="1"/>
</dbReference>
<gene>
    <name evidence="9" type="ORF">FisN_11Lh026</name>
</gene>
<comment type="subcellular location">
    <subcellularLocation>
        <location evidence="8">Mitochondrion inner membrane</location>
        <topology evidence="8">Single-pass membrane protein</topology>
    </subcellularLocation>
    <subcellularLocation>
        <location evidence="1">Mitochondrion membrane</location>
        <topology evidence="1">Single-pass membrane protein</topology>
    </subcellularLocation>
</comment>
<keyword evidence="4" id="KW-0809">Transit peptide</keyword>
<comment type="similarity">
    <text evidence="2 8">Belongs to the TIM21 family.</text>
</comment>
<evidence type="ECO:0000256" key="2">
    <source>
        <dbReference type="ARBA" id="ARBA00010867"/>
    </source>
</evidence>
<reference evidence="9 10" key="1">
    <citation type="journal article" date="2015" name="Plant Cell">
        <title>Oil accumulation by the oleaginous diatom Fistulifera solaris as revealed by the genome and transcriptome.</title>
        <authorList>
            <person name="Tanaka T."/>
            <person name="Maeda Y."/>
            <person name="Veluchamy A."/>
            <person name="Tanaka M."/>
            <person name="Abida H."/>
            <person name="Marechal E."/>
            <person name="Bowler C."/>
            <person name="Muto M."/>
            <person name="Sunaga Y."/>
            <person name="Tanaka M."/>
            <person name="Yoshino T."/>
            <person name="Taniguchi T."/>
            <person name="Fukuda Y."/>
            <person name="Nemoto M."/>
            <person name="Matsumoto M."/>
            <person name="Wong P.S."/>
            <person name="Aburatani S."/>
            <person name="Fujibuchi W."/>
        </authorList>
    </citation>
    <scope>NUCLEOTIDE SEQUENCE [LARGE SCALE GENOMIC DNA]</scope>
    <source>
        <strain evidence="9 10">JPCC DA0580</strain>
    </source>
</reference>
<accession>A0A1Z5J7U3</accession>
<evidence type="ECO:0000256" key="1">
    <source>
        <dbReference type="ARBA" id="ARBA00004304"/>
    </source>
</evidence>
<dbReference type="GO" id="GO:0005744">
    <property type="term" value="C:TIM23 mitochondrial import inner membrane translocase complex"/>
    <property type="evidence" value="ECO:0007669"/>
    <property type="project" value="UniProtKB-UniRule"/>
</dbReference>
<dbReference type="InterPro" id="IPR013261">
    <property type="entry name" value="Tim21"/>
</dbReference>
<evidence type="ECO:0000256" key="5">
    <source>
        <dbReference type="ARBA" id="ARBA00022989"/>
    </source>
</evidence>
<dbReference type="InterPro" id="IPR038552">
    <property type="entry name" value="Tim21_IMS_sf"/>
</dbReference>
<evidence type="ECO:0000256" key="6">
    <source>
        <dbReference type="ARBA" id="ARBA00023128"/>
    </source>
</evidence>
<keyword evidence="3" id="KW-0812">Transmembrane</keyword>
<dbReference type="AlphaFoldDB" id="A0A1Z5J7U3"/>
<protein>
    <recommendedName>
        <fullName evidence="8">Mitochondrial import inner membrane translocase subunit Tim21</fullName>
    </recommendedName>
</protein>
<keyword evidence="10" id="KW-1185">Reference proteome</keyword>
<evidence type="ECO:0000256" key="7">
    <source>
        <dbReference type="ARBA" id="ARBA00023136"/>
    </source>
</evidence>
<dbReference type="GO" id="GO:0030150">
    <property type="term" value="P:protein import into mitochondrial matrix"/>
    <property type="evidence" value="ECO:0007669"/>
    <property type="project" value="UniProtKB-UniRule"/>
</dbReference>
<dbReference type="OrthoDB" id="436405at2759"/>
<keyword evidence="6 8" id="KW-0496">Mitochondrion</keyword>
<dbReference type="EMBL" id="BDSP01000013">
    <property type="protein sequence ID" value="GAX09982.1"/>
    <property type="molecule type" value="Genomic_DNA"/>
</dbReference>
<dbReference type="PANTHER" id="PTHR13032">
    <property type="entry name" value="MITOCHONDRIAL IMPORT INNER MEMBRANE TRANSLOCASE SUBUNIT TIM21"/>
    <property type="match status" value="1"/>
</dbReference>
<comment type="caution">
    <text evidence="9">The sequence shown here is derived from an EMBL/GenBank/DDBJ whole genome shotgun (WGS) entry which is preliminary data.</text>
</comment>
<evidence type="ECO:0000256" key="8">
    <source>
        <dbReference type="RuleBase" id="RU367142"/>
    </source>
</evidence>
<dbReference type="Gene3D" id="3.10.450.320">
    <property type="entry name" value="Mitochondrial import inner membrane translocase subunit Tim21"/>
    <property type="match status" value="1"/>
</dbReference>
<evidence type="ECO:0000313" key="9">
    <source>
        <dbReference type="EMBL" id="GAX09982.1"/>
    </source>
</evidence>
<comment type="subunit">
    <text evidence="8">Component of the TIM23 complex.</text>
</comment>
<keyword evidence="8" id="KW-0999">Mitochondrion inner membrane</keyword>
<dbReference type="InParanoid" id="A0A1Z5J7U3"/>
<evidence type="ECO:0000256" key="4">
    <source>
        <dbReference type="ARBA" id="ARBA00022946"/>
    </source>
</evidence>
<name>A0A1Z5J7U3_FISSO</name>
<keyword evidence="8" id="KW-0653">Protein transport</keyword>
<dbReference type="Proteomes" id="UP000198406">
    <property type="component" value="Unassembled WGS sequence"/>
</dbReference>
<organism evidence="9 10">
    <name type="scientific">Fistulifera solaris</name>
    <name type="common">Oleaginous diatom</name>
    <dbReference type="NCBI Taxonomy" id="1519565"/>
    <lineage>
        <taxon>Eukaryota</taxon>
        <taxon>Sar</taxon>
        <taxon>Stramenopiles</taxon>
        <taxon>Ochrophyta</taxon>
        <taxon>Bacillariophyta</taxon>
        <taxon>Bacillariophyceae</taxon>
        <taxon>Bacillariophycidae</taxon>
        <taxon>Naviculales</taxon>
        <taxon>Naviculaceae</taxon>
        <taxon>Fistulifera</taxon>
    </lineage>
</organism>
<dbReference type="PANTHER" id="PTHR13032:SF6">
    <property type="entry name" value="MITOCHONDRIAL IMPORT INNER MEMBRANE TRANSLOCASE SUBUNIT TIM21"/>
    <property type="match status" value="1"/>
</dbReference>
<proteinExistence type="inferred from homology"/>